<proteinExistence type="predicted"/>
<dbReference type="PANTHER" id="PTHR14430">
    <property type="entry name" value="RABIN3-RELATED"/>
    <property type="match status" value="1"/>
</dbReference>
<feature type="region of interest" description="Disordered" evidence="3">
    <location>
        <begin position="1"/>
        <end position="52"/>
    </location>
</feature>
<dbReference type="SUPFAM" id="SSF144284">
    <property type="entry name" value="Sec2 N-terminal region"/>
    <property type="match status" value="1"/>
</dbReference>
<organism evidence="5 6">
    <name type="scientific">Discina gigas</name>
    <dbReference type="NCBI Taxonomy" id="1032678"/>
    <lineage>
        <taxon>Eukaryota</taxon>
        <taxon>Fungi</taxon>
        <taxon>Dikarya</taxon>
        <taxon>Ascomycota</taxon>
        <taxon>Pezizomycotina</taxon>
        <taxon>Pezizomycetes</taxon>
        <taxon>Pezizales</taxon>
        <taxon>Discinaceae</taxon>
        <taxon>Discina</taxon>
    </lineage>
</organism>
<evidence type="ECO:0000313" key="5">
    <source>
        <dbReference type="EMBL" id="KAL0635106.1"/>
    </source>
</evidence>
<feature type="compositionally biased region" description="Gly residues" evidence="3">
    <location>
        <begin position="30"/>
        <end position="43"/>
    </location>
</feature>
<dbReference type="Proteomes" id="UP001447188">
    <property type="component" value="Unassembled WGS sequence"/>
</dbReference>
<gene>
    <name evidence="5" type="primary">SEC2_1</name>
    <name evidence="5" type="ORF">Q9L58_005927</name>
</gene>
<evidence type="ECO:0000256" key="2">
    <source>
        <dbReference type="SAM" id="Coils"/>
    </source>
</evidence>
<feature type="coiled-coil region" evidence="2">
    <location>
        <begin position="77"/>
        <end position="154"/>
    </location>
</feature>
<evidence type="ECO:0000259" key="4">
    <source>
        <dbReference type="Pfam" id="PF06428"/>
    </source>
</evidence>
<evidence type="ECO:0000313" key="6">
    <source>
        <dbReference type="Proteomes" id="UP001447188"/>
    </source>
</evidence>
<name>A0ABR3GGN5_9PEZI</name>
<feature type="compositionally biased region" description="Polar residues" evidence="3">
    <location>
        <begin position="181"/>
        <end position="213"/>
    </location>
</feature>
<dbReference type="EMBL" id="JBBBZM010000077">
    <property type="protein sequence ID" value="KAL0635106.1"/>
    <property type="molecule type" value="Genomic_DNA"/>
</dbReference>
<evidence type="ECO:0000256" key="3">
    <source>
        <dbReference type="SAM" id="MobiDB-lite"/>
    </source>
</evidence>
<dbReference type="InterPro" id="IPR009449">
    <property type="entry name" value="Sec2_N"/>
</dbReference>
<protein>
    <submittedName>
        <fullName evidence="5">Rab guanine nucleotide exchange factor S2</fullName>
    </submittedName>
</protein>
<comment type="caution">
    <text evidence="5">The sequence shown here is derived from an EMBL/GenBank/DDBJ whole genome shotgun (WGS) entry which is preliminary data.</text>
</comment>
<keyword evidence="6" id="KW-1185">Reference proteome</keyword>
<feature type="domain" description="GDP/GTP exchange factor Sec2 N-terminal" evidence="4">
    <location>
        <begin position="70"/>
        <end position="164"/>
    </location>
</feature>
<accession>A0ABR3GGN5</accession>
<dbReference type="InterPro" id="IPR040351">
    <property type="entry name" value="RAB3IL/RAB3IP/Sec2"/>
</dbReference>
<dbReference type="Gene3D" id="6.10.140.910">
    <property type="match status" value="1"/>
</dbReference>
<keyword evidence="1 2" id="KW-0175">Coiled coil</keyword>
<feature type="region of interest" description="Disordered" evidence="3">
    <location>
        <begin position="166"/>
        <end position="213"/>
    </location>
</feature>
<dbReference type="Pfam" id="PF06428">
    <property type="entry name" value="Sec2p"/>
    <property type="match status" value="1"/>
</dbReference>
<dbReference type="PANTHER" id="PTHR14430:SF0">
    <property type="entry name" value="SEC2P DOMAIN-CONTAINING PROTEIN"/>
    <property type="match status" value="1"/>
</dbReference>
<reference evidence="5 6" key="1">
    <citation type="submission" date="2024-02" db="EMBL/GenBank/DDBJ databases">
        <title>Discinaceae phylogenomics.</title>
        <authorList>
            <person name="Dirks A.C."/>
            <person name="James T.Y."/>
        </authorList>
    </citation>
    <scope>NUCLEOTIDE SEQUENCE [LARGE SCALE GENOMIC DNA]</scope>
    <source>
        <strain evidence="5 6">ACD0624</strain>
    </source>
</reference>
<sequence>MTADRPGLFRSAGESALRNSSTVDGDDETNGGGAATNGNGNGNGSVNDDPNLNREVAALSNKLISAINHQTQLDDSLASTKHELEMSRARIKHLEAMAKEHTDMMAKGLLVERKDVETETQQLMNRLKEERAQRGKAEKDKRNIEQELETLTTALFDEANKRVKLTHVRNRWSQPPEKSETQWTKRTSNSAPNSQTPKRSSLHTKNSLPSSSL</sequence>
<evidence type="ECO:0000256" key="1">
    <source>
        <dbReference type="ARBA" id="ARBA00023054"/>
    </source>
</evidence>